<evidence type="ECO:0000259" key="3">
    <source>
        <dbReference type="Pfam" id="PF07292"/>
    </source>
</evidence>
<feature type="domain" description="NID" evidence="3">
    <location>
        <begin position="236"/>
        <end position="324"/>
    </location>
</feature>
<dbReference type="PANTHER" id="PTHR15225:SF4">
    <property type="entry name" value="N-MYC-INTERACTOR"/>
    <property type="match status" value="1"/>
</dbReference>
<sequence>MKIEKADDEKSRLTLEKLDTDERKKEAQNATTSVMQAQEQLAQDITNKMKEIEVQIQGIEKENMHLRSRLERFCEERMAKKAEMDTLQRRFKIKAVIPEKRIKFSGLEKAEREDLCSNTEGVFTITQRPCTLLSGGEALITFEEEKVAQQILRLAKCSVSLDQTKMDIKPFCLNLEPSVKFEVHLNVSKRTVQVAQAPPVLPDERMRDRLEISFSKPSCGGGEVERVSYDRSSGTAQITFLNTGVAERLALRRRHRLDTGNGETMVDVAPLFNYQLRKFQTYCGAPMRSILLRGIQDVMEEEDVQDHLEIHFQKPSNYGGEVESIRYVAHGKEVKAFFSEDLGV</sequence>
<evidence type="ECO:0000256" key="1">
    <source>
        <dbReference type="SAM" id="Coils"/>
    </source>
</evidence>
<dbReference type="PANTHER" id="PTHR15225">
    <property type="entry name" value="INTERFERON-INDUCED PROTEIN 35/NMI N-MYC/STAT INTERACTING PROTEIN"/>
    <property type="match status" value="1"/>
</dbReference>
<dbReference type="Gene3D" id="3.30.70.330">
    <property type="match status" value="1"/>
</dbReference>
<dbReference type="Proteomes" id="UP001591681">
    <property type="component" value="Unassembled WGS sequence"/>
</dbReference>
<feature type="domain" description="NID" evidence="3">
    <location>
        <begin position="138"/>
        <end position="225"/>
    </location>
</feature>
<name>A0ABD1J230_9TELE</name>
<organism evidence="4 5">
    <name type="scientific">Coilia grayii</name>
    <name type="common">Gray's grenadier anchovy</name>
    <dbReference type="NCBI Taxonomy" id="363190"/>
    <lineage>
        <taxon>Eukaryota</taxon>
        <taxon>Metazoa</taxon>
        <taxon>Chordata</taxon>
        <taxon>Craniata</taxon>
        <taxon>Vertebrata</taxon>
        <taxon>Euteleostomi</taxon>
        <taxon>Actinopterygii</taxon>
        <taxon>Neopterygii</taxon>
        <taxon>Teleostei</taxon>
        <taxon>Clupei</taxon>
        <taxon>Clupeiformes</taxon>
        <taxon>Clupeoidei</taxon>
        <taxon>Engraulidae</taxon>
        <taxon>Coilinae</taxon>
        <taxon>Coilia</taxon>
    </lineage>
</organism>
<keyword evidence="5" id="KW-1185">Reference proteome</keyword>
<feature type="coiled-coil region" evidence="1">
    <location>
        <begin position="35"/>
        <end position="90"/>
    </location>
</feature>
<feature type="compositionally biased region" description="Basic and acidic residues" evidence="2">
    <location>
        <begin position="1"/>
        <end position="27"/>
    </location>
</feature>
<keyword evidence="1" id="KW-0175">Coiled coil</keyword>
<gene>
    <name evidence="4" type="ORF">ACEWY4_023101</name>
</gene>
<proteinExistence type="predicted"/>
<feature type="region of interest" description="Disordered" evidence="2">
    <location>
        <begin position="1"/>
        <end position="30"/>
    </location>
</feature>
<dbReference type="InterPro" id="IPR012677">
    <property type="entry name" value="Nucleotide-bd_a/b_plait_sf"/>
</dbReference>
<dbReference type="AlphaFoldDB" id="A0ABD1J230"/>
<comment type="caution">
    <text evidence="4">The sequence shown here is derived from an EMBL/GenBank/DDBJ whole genome shotgun (WGS) entry which is preliminary data.</text>
</comment>
<dbReference type="EMBL" id="JBHFQA010000020">
    <property type="protein sequence ID" value="KAL2081248.1"/>
    <property type="molecule type" value="Genomic_DNA"/>
</dbReference>
<protein>
    <recommendedName>
        <fullName evidence="3">NID domain-containing protein</fullName>
    </recommendedName>
</protein>
<evidence type="ECO:0000313" key="4">
    <source>
        <dbReference type="EMBL" id="KAL2081248.1"/>
    </source>
</evidence>
<dbReference type="InterPro" id="IPR009909">
    <property type="entry name" value="Nmi/IFP35_dom"/>
</dbReference>
<evidence type="ECO:0000313" key="5">
    <source>
        <dbReference type="Proteomes" id="UP001591681"/>
    </source>
</evidence>
<dbReference type="Pfam" id="PF07292">
    <property type="entry name" value="NID"/>
    <property type="match status" value="2"/>
</dbReference>
<accession>A0ABD1J230</accession>
<evidence type="ECO:0000256" key="2">
    <source>
        <dbReference type="SAM" id="MobiDB-lite"/>
    </source>
</evidence>
<reference evidence="4 5" key="1">
    <citation type="submission" date="2024-09" db="EMBL/GenBank/DDBJ databases">
        <title>A chromosome-level genome assembly of Gray's grenadier anchovy, Coilia grayii.</title>
        <authorList>
            <person name="Fu Z."/>
        </authorList>
    </citation>
    <scope>NUCLEOTIDE SEQUENCE [LARGE SCALE GENOMIC DNA]</scope>
    <source>
        <strain evidence="4">G4</strain>
        <tissue evidence="4">Muscle</tissue>
    </source>
</reference>